<organism evidence="2 3">
    <name type="scientific">Cinara cedri</name>
    <dbReference type="NCBI Taxonomy" id="506608"/>
    <lineage>
        <taxon>Eukaryota</taxon>
        <taxon>Metazoa</taxon>
        <taxon>Ecdysozoa</taxon>
        <taxon>Arthropoda</taxon>
        <taxon>Hexapoda</taxon>
        <taxon>Insecta</taxon>
        <taxon>Pterygota</taxon>
        <taxon>Neoptera</taxon>
        <taxon>Paraneoptera</taxon>
        <taxon>Hemiptera</taxon>
        <taxon>Sternorrhyncha</taxon>
        <taxon>Aphidomorpha</taxon>
        <taxon>Aphidoidea</taxon>
        <taxon>Aphididae</taxon>
        <taxon>Lachninae</taxon>
        <taxon>Cinara</taxon>
    </lineage>
</organism>
<dbReference type="Proteomes" id="UP000325440">
    <property type="component" value="Unassembled WGS sequence"/>
</dbReference>
<evidence type="ECO:0000313" key="2">
    <source>
        <dbReference type="EMBL" id="VVC36660.1"/>
    </source>
</evidence>
<reference evidence="2 3" key="1">
    <citation type="submission" date="2019-08" db="EMBL/GenBank/DDBJ databases">
        <authorList>
            <person name="Alioto T."/>
            <person name="Alioto T."/>
            <person name="Gomez Garrido J."/>
        </authorList>
    </citation>
    <scope>NUCLEOTIDE SEQUENCE [LARGE SCALE GENOMIC DNA]</scope>
</reference>
<feature type="compositionally biased region" description="Basic and acidic residues" evidence="1">
    <location>
        <begin position="99"/>
        <end position="115"/>
    </location>
</feature>
<dbReference type="OrthoDB" id="6611600at2759"/>
<evidence type="ECO:0000256" key="1">
    <source>
        <dbReference type="SAM" id="MobiDB-lite"/>
    </source>
</evidence>
<gene>
    <name evidence="2" type="ORF">CINCED_3A011055</name>
</gene>
<dbReference type="AlphaFoldDB" id="A0A5E4N0S2"/>
<sequence>MVLSDVNGNNKKSAAERWLRQRNGQRASAARCIFGPPEKRAHLMMIMRNEAEMERKRIEFAARYEPVGLSPSERRKFYDGLIKTSPTSSSHNQYQQRQNNHDHTKNNMKAAADHYHSHHQKQKQQQQQQKNSGFNQSDDERN</sequence>
<evidence type="ECO:0000313" key="3">
    <source>
        <dbReference type="Proteomes" id="UP000325440"/>
    </source>
</evidence>
<feature type="compositionally biased region" description="Polar residues" evidence="1">
    <location>
        <begin position="84"/>
        <end position="98"/>
    </location>
</feature>
<keyword evidence="3" id="KW-1185">Reference proteome</keyword>
<dbReference type="EMBL" id="CABPRJ010001435">
    <property type="protein sequence ID" value="VVC36660.1"/>
    <property type="molecule type" value="Genomic_DNA"/>
</dbReference>
<feature type="region of interest" description="Disordered" evidence="1">
    <location>
        <begin position="69"/>
        <end position="142"/>
    </location>
</feature>
<accession>A0A5E4N0S2</accession>
<proteinExistence type="predicted"/>
<protein>
    <submittedName>
        <fullName evidence="2">Uncharacterized protein</fullName>
    </submittedName>
</protein>
<name>A0A5E4N0S2_9HEMI</name>